<evidence type="ECO:0000256" key="1">
    <source>
        <dbReference type="SAM" id="MobiDB-lite"/>
    </source>
</evidence>
<sequence length="285" mass="29924">MHTLPPDAPRILPAAVLAVVLLGALAAGGWLAANQVGTAPSTPLPAQALDDTHTATPPQSRRKVETLQPPRQEDGPGWVTLTTAQKEVLYPLAQRWAFLSDAQKRHWLNLAAGYRSLSEEEQTKMVARITDWANLSAQQRSQARLNYAAAARLPADSRKAQWEAYQALSTEEKQRLAAVAALAAPKPAGAATALRPVSPKKLAKVPAATTAASKAAVATPRPANLPKIPPVADFHVTQALPVVVPPPSVVVETAPIAVPVAVPAPLPPLEASPGDDADAPLHPPQ</sequence>
<dbReference type="EMBL" id="JAVIZX010000001">
    <property type="protein sequence ID" value="MDR6215965.1"/>
    <property type="molecule type" value="Genomic_DNA"/>
</dbReference>
<dbReference type="InterPro" id="IPR021455">
    <property type="entry name" value="DUF3106"/>
</dbReference>
<organism evidence="2 3">
    <name type="scientific">Paracidovorax wautersii</name>
    <dbReference type="NCBI Taxonomy" id="1177982"/>
    <lineage>
        <taxon>Bacteria</taxon>
        <taxon>Pseudomonadati</taxon>
        <taxon>Pseudomonadota</taxon>
        <taxon>Betaproteobacteria</taxon>
        <taxon>Burkholderiales</taxon>
        <taxon>Comamonadaceae</taxon>
        <taxon>Paracidovorax</taxon>
    </lineage>
</organism>
<gene>
    <name evidence="2" type="ORF">QE399_003654</name>
</gene>
<protein>
    <recommendedName>
        <fullName evidence="4">DUF3106 domain-containing protein</fullName>
    </recommendedName>
</protein>
<proteinExistence type="predicted"/>
<dbReference type="Pfam" id="PF11304">
    <property type="entry name" value="DUF3106"/>
    <property type="match status" value="1"/>
</dbReference>
<feature type="region of interest" description="Disordered" evidence="1">
    <location>
        <begin position="42"/>
        <end position="77"/>
    </location>
</feature>
<reference evidence="2 3" key="1">
    <citation type="submission" date="2023-08" db="EMBL/GenBank/DDBJ databases">
        <title>Functional and genomic diversity of the sorghum phyllosphere microbiome.</title>
        <authorList>
            <person name="Shade A."/>
        </authorList>
    </citation>
    <scope>NUCLEOTIDE SEQUENCE [LARGE SCALE GENOMIC DNA]</scope>
    <source>
        <strain evidence="2 3">SORGH_AS_0335</strain>
    </source>
</reference>
<dbReference type="Proteomes" id="UP001267710">
    <property type="component" value="Unassembled WGS sequence"/>
</dbReference>
<keyword evidence="3" id="KW-1185">Reference proteome</keyword>
<name>A0ABU1IFH9_9BURK</name>
<evidence type="ECO:0000313" key="2">
    <source>
        <dbReference type="EMBL" id="MDR6215965.1"/>
    </source>
</evidence>
<feature type="region of interest" description="Disordered" evidence="1">
    <location>
        <begin position="263"/>
        <end position="285"/>
    </location>
</feature>
<dbReference type="RefSeq" id="WP_309831005.1">
    <property type="nucleotide sequence ID" value="NZ_JAVIZX010000001.1"/>
</dbReference>
<comment type="caution">
    <text evidence="2">The sequence shown here is derived from an EMBL/GenBank/DDBJ whole genome shotgun (WGS) entry which is preliminary data.</text>
</comment>
<evidence type="ECO:0000313" key="3">
    <source>
        <dbReference type="Proteomes" id="UP001267710"/>
    </source>
</evidence>
<accession>A0ABU1IFH9</accession>
<evidence type="ECO:0008006" key="4">
    <source>
        <dbReference type="Google" id="ProtNLM"/>
    </source>
</evidence>